<dbReference type="EMBL" id="CAJOBI010054033">
    <property type="protein sequence ID" value="CAF4385672.1"/>
    <property type="molecule type" value="Genomic_DNA"/>
</dbReference>
<feature type="non-terminal residue" evidence="2">
    <location>
        <position position="1"/>
    </location>
</feature>
<gene>
    <name evidence="2" type="ORF">SMN809_LOCUS29774</name>
</gene>
<evidence type="ECO:0000313" key="2">
    <source>
        <dbReference type="EMBL" id="CAF4385672.1"/>
    </source>
</evidence>
<dbReference type="AlphaFoldDB" id="A0A8S2VHF1"/>
<feature type="compositionally biased region" description="Acidic residues" evidence="1">
    <location>
        <begin position="235"/>
        <end position="244"/>
    </location>
</feature>
<organism evidence="2 3">
    <name type="scientific">Rotaria magnacalcarata</name>
    <dbReference type="NCBI Taxonomy" id="392030"/>
    <lineage>
        <taxon>Eukaryota</taxon>
        <taxon>Metazoa</taxon>
        <taxon>Spiralia</taxon>
        <taxon>Gnathifera</taxon>
        <taxon>Rotifera</taxon>
        <taxon>Eurotatoria</taxon>
        <taxon>Bdelloidea</taxon>
        <taxon>Philodinida</taxon>
        <taxon>Philodinidae</taxon>
        <taxon>Rotaria</taxon>
    </lineage>
</organism>
<protein>
    <submittedName>
        <fullName evidence="2">Uncharacterized protein</fullName>
    </submittedName>
</protein>
<proteinExistence type="predicted"/>
<name>A0A8S2VHF1_9BILA</name>
<feature type="compositionally biased region" description="Basic and acidic residues" evidence="1">
    <location>
        <begin position="368"/>
        <end position="387"/>
    </location>
</feature>
<reference evidence="2" key="1">
    <citation type="submission" date="2021-02" db="EMBL/GenBank/DDBJ databases">
        <authorList>
            <person name="Nowell W R."/>
        </authorList>
    </citation>
    <scope>NUCLEOTIDE SEQUENCE</scope>
</reference>
<comment type="caution">
    <text evidence="2">The sequence shown here is derived from an EMBL/GenBank/DDBJ whole genome shotgun (WGS) entry which is preliminary data.</text>
</comment>
<evidence type="ECO:0000313" key="3">
    <source>
        <dbReference type="Proteomes" id="UP000676336"/>
    </source>
</evidence>
<feature type="region of interest" description="Disordered" evidence="1">
    <location>
        <begin position="353"/>
        <end position="387"/>
    </location>
</feature>
<accession>A0A8S2VHF1</accession>
<dbReference type="Proteomes" id="UP000676336">
    <property type="component" value="Unassembled WGS sequence"/>
</dbReference>
<sequence length="387" mass="44284">YLVMGYSIANSEHLPYQSIMNDARRPIKDSMWEYKPFQDPQCVSITEFLRSGNYGQDPQKNMAWIRCRGSSVLNFDCYSIWQIMLIQHKQVDKHKDNTASLKIQQFPVVFNSAFKLQLNAWYNCDDKTSSLFDDAMDYRRKMVSIDIPHVGNKLTINLESFEFSDTDKKIVGCIRWIPKLISSTGSKEGKIVYIDNYASTANVQPIPLTTKRLKLFQQKHADTQQADKLTNRDGNDDDGDDDASDLQIATAFGTGHDDEGDEEDIDNLKDYANTVSQNDDSWSIIGRTGEIPDLKYPINKTADANINIPAEHFFNENVGEHRQRAIIERSNSNLEAAAIAAVDLQLQDETKQLKEQIQREQSNMNQEKQSRNKISKENVLLKDLQQK</sequence>
<feature type="region of interest" description="Disordered" evidence="1">
    <location>
        <begin position="222"/>
        <end position="244"/>
    </location>
</feature>
<evidence type="ECO:0000256" key="1">
    <source>
        <dbReference type="SAM" id="MobiDB-lite"/>
    </source>
</evidence>